<dbReference type="InterPro" id="IPR011010">
    <property type="entry name" value="DNA_brk_join_enz"/>
</dbReference>
<dbReference type="CDD" id="cd01189">
    <property type="entry name" value="INT_ICEBs1_C_like"/>
    <property type="match status" value="1"/>
</dbReference>
<dbReference type="Gene3D" id="1.10.150.130">
    <property type="match status" value="1"/>
</dbReference>
<evidence type="ECO:0000313" key="6">
    <source>
        <dbReference type="Proteomes" id="UP001596222"/>
    </source>
</evidence>
<dbReference type="RefSeq" id="WP_382037913.1">
    <property type="nucleotide sequence ID" value="NZ_JBHSKJ010000003.1"/>
</dbReference>
<dbReference type="InterPro" id="IPR013762">
    <property type="entry name" value="Integrase-like_cat_sf"/>
</dbReference>
<dbReference type="PANTHER" id="PTHR30349">
    <property type="entry name" value="PHAGE INTEGRASE-RELATED"/>
    <property type="match status" value="1"/>
</dbReference>
<evidence type="ECO:0000256" key="2">
    <source>
        <dbReference type="ARBA" id="ARBA00023125"/>
    </source>
</evidence>
<dbReference type="InterPro" id="IPR002104">
    <property type="entry name" value="Integrase_catalytic"/>
</dbReference>
<comment type="similarity">
    <text evidence="1">Belongs to the 'phage' integrase family.</text>
</comment>
<dbReference type="PANTHER" id="PTHR30349:SF64">
    <property type="entry name" value="PROPHAGE INTEGRASE INTD-RELATED"/>
    <property type="match status" value="1"/>
</dbReference>
<dbReference type="PROSITE" id="PS51898">
    <property type="entry name" value="TYR_RECOMBINASE"/>
    <property type="match status" value="1"/>
</dbReference>
<keyword evidence="6" id="KW-1185">Reference proteome</keyword>
<evidence type="ECO:0000313" key="5">
    <source>
        <dbReference type="EMBL" id="MFC5144225.1"/>
    </source>
</evidence>
<organism evidence="5 6">
    <name type="scientific">Streptomyces aureoversilis</name>
    <dbReference type="NCBI Taxonomy" id="67277"/>
    <lineage>
        <taxon>Bacteria</taxon>
        <taxon>Bacillati</taxon>
        <taxon>Actinomycetota</taxon>
        <taxon>Actinomycetes</taxon>
        <taxon>Kitasatosporales</taxon>
        <taxon>Streptomycetaceae</taxon>
        <taxon>Streptomyces</taxon>
    </lineage>
</organism>
<proteinExistence type="inferred from homology"/>
<evidence type="ECO:0000256" key="1">
    <source>
        <dbReference type="ARBA" id="ARBA00008857"/>
    </source>
</evidence>
<dbReference type="Pfam" id="PF00589">
    <property type="entry name" value="Phage_integrase"/>
    <property type="match status" value="1"/>
</dbReference>
<accession>A0ABV9ZVL6</accession>
<reference evidence="6" key="1">
    <citation type="journal article" date="2019" name="Int. J. Syst. Evol. Microbiol.">
        <title>The Global Catalogue of Microorganisms (GCM) 10K type strain sequencing project: providing services to taxonomists for standard genome sequencing and annotation.</title>
        <authorList>
            <consortium name="The Broad Institute Genomics Platform"/>
            <consortium name="The Broad Institute Genome Sequencing Center for Infectious Disease"/>
            <person name="Wu L."/>
            <person name="Ma J."/>
        </authorList>
    </citation>
    <scope>NUCLEOTIDE SEQUENCE [LARGE SCALE GENOMIC DNA]</scope>
    <source>
        <strain evidence="6">CGMCC 4.1641</strain>
    </source>
</reference>
<keyword evidence="3" id="KW-0233">DNA recombination</keyword>
<comment type="caution">
    <text evidence="5">The sequence shown here is derived from an EMBL/GenBank/DDBJ whole genome shotgun (WGS) entry which is preliminary data.</text>
</comment>
<dbReference type="Gene3D" id="1.10.443.10">
    <property type="entry name" value="Intergrase catalytic core"/>
    <property type="match status" value="1"/>
</dbReference>
<dbReference type="SUPFAM" id="SSF56349">
    <property type="entry name" value="DNA breaking-rejoining enzymes"/>
    <property type="match status" value="1"/>
</dbReference>
<sequence>MASIVERPKKDGSITYQVRWRDGGGRAGGIQTENFGELEAAEDFRDLVNAHKQHWPHGWVRGHGFVEEERIPGDQPLMDFGHRYVDRLTGVNERTREDYARDLRLHLSRLVHTTRSGLVVPATVCNVVADDVQDWVRMQKSGVPDPDRPGEWLRRKAGSKSIRNRHGLLFCIFQAAVEADPPLRPKNPCKGTDLPRIDDGPDEEMCFLEPAEYARVRAEIKDPDAADLTDWLVTSGTRWGEASALQVRDLRLNSDKPTVSIVRAWKKAPRSSTESFYLGAPKTKRGRRTLRLSPSQVEMLRRRTVGLQPEAFVFRTALGYVWQHANFYSRKWQPAVEAAVSKGLPKRPRLHDLRHTHVAWLIAARTPLPKIQSRLGHESISTTVDLYGHLLESLDDELSAVVDAMLVVPEQQGLRMVRGA</sequence>
<dbReference type="InterPro" id="IPR010998">
    <property type="entry name" value="Integrase_recombinase_N"/>
</dbReference>
<protein>
    <submittedName>
        <fullName evidence="5">Tyrosine-type recombinase/integrase</fullName>
    </submittedName>
</protein>
<keyword evidence="2" id="KW-0238">DNA-binding</keyword>
<gene>
    <name evidence="5" type="ORF">ACFPP6_05935</name>
</gene>
<evidence type="ECO:0000256" key="3">
    <source>
        <dbReference type="ARBA" id="ARBA00023172"/>
    </source>
</evidence>
<dbReference type="Proteomes" id="UP001596222">
    <property type="component" value="Unassembled WGS sequence"/>
</dbReference>
<dbReference type="EMBL" id="JBHSKJ010000003">
    <property type="protein sequence ID" value="MFC5144225.1"/>
    <property type="molecule type" value="Genomic_DNA"/>
</dbReference>
<feature type="domain" description="Tyr recombinase" evidence="4">
    <location>
        <begin position="203"/>
        <end position="403"/>
    </location>
</feature>
<dbReference type="InterPro" id="IPR050090">
    <property type="entry name" value="Tyrosine_recombinase_XerCD"/>
</dbReference>
<evidence type="ECO:0000259" key="4">
    <source>
        <dbReference type="PROSITE" id="PS51898"/>
    </source>
</evidence>
<name>A0ABV9ZVL6_9ACTN</name>